<evidence type="ECO:0000256" key="4">
    <source>
        <dbReference type="ARBA" id="ARBA00022989"/>
    </source>
</evidence>
<evidence type="ECO:0000256" key="1">
    <source>
        <dbReference type="ARBA" id="ARBA00004651"/>
    </source>
</evidence>
<feature type="transmembrane region" description="Helical" evidence="6">
    <location>
        <begin position="21"/>
        <end position="43"/>
    </location>
</feature>
<dbReference type="AlphaFoldDB" id="A0A1M5RN48"/>
<keyword evidence="5 6" id="KW-0472">Membrane</keyword>
<evidence type="ECO:0000313" key="8">
    <source>
        <dbReference type="EMBL" id="SHH27343.1"/>
    </source>
</evidence>
<dbReference type="EMBL" id="FQXM01000003">
    <property type="protein sequence ID" value="SHH27343.1"/>
    <property type="molecule type" value="Genomic_DNA"/>
</dbReference>
<keyword evidence="9" id="KW-1185">Reference proteome</keyword>
<evidence type="ECO:0000313" key="9">
    <source>
        <dbReference type="Proteomes" id="UP000184447"/>
    </source>
</evidence>
<dbReference type="Proteomes" id="UP000184447">
    <property type="component" value="Unassembled WGS sequence"/>
</dbReference>
<feature type="transmembrane region" description="Helical" evidence="6">
    <location>
        <begin position="49"/>
        <end position="68"/>
    </location>
</feature>
<dbReference type="RefSeq" id="WP_073336880.1">
    <property type="nucleotide sequence ID" value="NZ_FQXM01000003.1"/>
</dbReference>
<dbReference type="STRING" id="1121316.SAMN02745207_00608"/>
<gene>
    <name evidence="8" type="ORF">SAMN02745207_00608</name>
</gene>
<evidence type="ECO:0000259" key="7">
    <source>
        <dbReference type="Pfam" id="PF13244"/>
    </source>
</evidence>
<organism evidence="8 9">
    <name type="scientific">Clostridium grantii DSM 8605</name>
    <dbReference type="NCBI Taxonomy" id="1121316"/>
    <lineage>
        <taxon>Bacteria</taxon>
        <taxon>Bacillati</taxon>
        <taxon>Bacillota</taxon>
        <taxon>Clostridia</taxon>
        <taxon>Eubacteriales</taxon>
        <taxon>Clostridiaceae</taxon>
        <taxon>Clostridium</taxon>
    </lineage>
</organism>
<proteinExistence type="predicted"/>
<dbReference type="Pfam" id="PF13244">
    <property type="entry name" value="MbhD"/>
    <property type="match status" value="1"/>
</dbReference>
<name>A0A1M5RN48_9CLOT</name>
<comment type="subcellular location">
    <subcellularLocation>
        <location evidence="1">Cell membrane</location>
        <topology evidence="1">Multi-pass membrane protein</topology>
    </subcellularLocation>
</comment>
<sequence>MLKIFLILSIIFAFKAINTEKLRVAIINMGIFSLISSFCYLIYSAPDVAIAEAVMGCTLSTILYLVAFQKYRVFSIYYIAINGYEKESGERLKKRENLFKVIGSFCKEKELESHVIYTNEDIEHIKAEHDYDLIVHEHNNEITIYGTNDNYLLEGLEKFICFNCDENLNYEIEEMQESEVSQEEVL</sequence>
<dbReference type="GO" id="GO:0005886">
    <property type="term" value="C:plasma membrane"/>
    <property type="evidence" value="ECO:0007669"/>
    <property type="project" value="UniProtKB-SubCell"/>
</dbReference>
<protein>
    <submittedName>
        <fullName evidence="8">Uncharacterized MnhB-related membrane protein</fullName>
    </submittedName>
</protein>
<evidence type="ECO:0000256" key="2">
    <source>
        <dbReference type="ARBA" id="ARBA00022475"/>
    </source>
</evidence>
<evidence type="ECO:0000256" key="5">
    <source>
        <dbReference type="ARBA" id="ARBA00023136"/>
    </source>
</evidence>
<reference evidence="8 9" key="1">
    <citation type="submission" date="2016-11" db="EMBL/GenBank/DDBJ databases">
        <authorList>
            <person name="Jaros S."/>
            <person name="Januszkiewicz K."/>
            <person name="Wedrychowicz H."/>
        </authorList>
    </citation>
    <scope>NUCLEOTIDE SEQUENCE [LARGE SCALE GENOMIC DNA]</scope>
    <source>
        <strain evidence="8 9">DSM 8605</strain>
    </source>
</reference>
<evidence type="ECO:0000256" key="6">
    <source>
        <dbReference type="SAM" id="Phobius"/>
    </source>
</evidence>
<accession>A0A1M5RN48</accession>
<dbReference type="InterPro" id="IPR025383">
    <property type="entry name" value="MrpA_C/MbhD"/>
</dbReference>
<dbReference type="OrthoDB" id="37139at2"/>
<feature type="domain" description="MrpA C-terminal/MbhD" evidence="7">
    <location>
        <begin position="7"/>
        <end position="71"/>
    </location>
</feature>
<keyword evidence="2" id="KW-1003">Cell membrane</keyword>
<keyword evidence="4 6" id="KW-1133">Transmembrane helix</keyword>
<evidence type="ECO:0000256" key="3">
    <source>
        <dbReference type="ARBA" id="ARBA00022692"/>
    </source>
</evidence>
<keyword evidence="3 6" id="KW-0812">Transmembrane</keyword>